<feature type="compositionally biased region" description="Polar residues" evidence="1">
    <location>
        <begin position="63"/>
        <end position="77"/>
    </location>
</feature>
<keyword evidence="3" id="KW-1185">Reference proteome</keyword>
<sequence>MKGSALFSPSTWRRKKKVAETSTSDLALPSFSSLPSLPRPSIHVGGQYSPLYAQSAIDLGSPVRSTTYNGRPSFSTIHESKPAAPSRPLHSVRKHSDPTLNFGGQRPTHAELMHRSTSSGGIPRRPPRPPSLERDAPKPPKAVTRTSVESERPTLARRTQSNTLPQGSTGKHLRPKGSMPELDGVWKGFLEEVDEDFTTLGGNHSLTPRTANKQRRRSNTVGLSPSSSRFKDLPPSPSFDKEKFNLSPPSPVVRSHSESPPRSHRLGNDDDALSRVEYESPPPSPTPDFPLSLFPTPPPLVIKKKLPTPLILKPKPRTPILSPVPSPSTSSSDSTPIATPTTPTQMSHLSPKQTSPPGILRTSCRDSPSLPHNSPVSSKRPLNRLYPTPPIIRTSQSVSHLSSCRGPRPAPSHVHRTTSSDSISSSSTCSSDDPIWTFSARSHSTYLKSSGRRPRQSAHQTAVEFGVAV</sequence>
<feature type="compositionally biased region" description="Basic and acidic residues" evidence="1">
    <location>
        <begin position="255"/>
        <end position="278"/>
    </location>
</feature>
<feature type="compositionally biased region" description="Polar residues" evidence="1">
    <location>
        <begin position="345"/>
        <end position="356"/>
    </location>
</feature>
<organism evidence="2 3">
    <name type="scientific">Paramarasmius palmivorus</name>
    <dbReference type="NCBI Taxonomy" id="297713"/>
    <lineage>
        <taxon>Eukaryota</taxon>
        <taxon>Fungi</taxon>
        <taxon>Dikarya</taxon>
        <taxon>Basidiomycota</taxon>
        <taxon>Agaricomycotina</taxon>
        <taxon>Agaricomycetes</taxon>
        <taxon>Agaricomycetidae</taxon>
        <taxon>Agaricales</taxon>
        <taxon>Marasmiineae</taxon>
        <taxon>Marasmiaceae</taxon>
        <taxon>Paramarasmius</taxon>
    </lineage>
</organism>
<feature type="compositionally biased region" description="Low complexity" evidence="1">
    <location>
        <begin position="24"/>
        <end position="41"/>
    </location>
</feature>
<gene>
    <name evidence="2" type="ORF">VNI00_005652</name>
</gene>
<dbReference type="Proteomes" id="UP001383192">
    <property type="component" value="Unassembled WGS sequence"/>
</dbReference>
<feature type="compositionally biased region" description="Polar residues" evidence="1">
    <location>
        <begin position="219"/>
        <end position="228"/>
    </location>
</feature>
<evidence type="ECO:0000313" key="3">
    <source>
        <dbReference type="Proteomes" id="UP001383192"/>
    </source>
</evidence>
<feature type="compositionally biased region" description="Low complexity" evidence="1">
    <location>
        <begin position="417"/>
        <end position="433"/>
    </location>
</feature>
<accession>A0AAW0DAR9</accession>
<feature type="region of interest" description="Disordered" evidence="1">
    <location>
        <begin position="1"/>
        <end position="46"/>
    </location>
</feature>
<dbReference type="AlphaFoldDB" id="A0AAW0DAR9"/>
<feature type="compositionally biased region" description="Polar residues" evidence="1">
    <location>
        <begin position="157"/>
        <end position="169"/>
    </location>
</feature>
<feature type="region of interest" description="Disordered" evidence="1">
    <location>
        <begin position="447"/>
        <end position="469"/>
    </location>
</feature>
<feature type="compositionally biased region" description="Polar residues" evidence="1">
    <location>
        <begin position="393"/>
        <end position="402"/>
    </location>
</feature>
<evidence type="ECO:0000256" key="1">
    <source>
        <dbReference type="SAM" id="MobiDB-lite"/>
    </source>
</evidence>
<feature type="compositionally biased region" description="Polar residues" evidence="1">
    <location>
        <begin position="200"/>
        <end position="211"/>
    </location>
</feature>
<dbReference type="EMBL" id="JAYKXP010000016">
    <property type="protein sequence ID" value="KAK7049621.1"/>
    <property type="molecule type" value="Genomic_DNA"/>
</dbReference>
<reference evidence="2 3" key="1">
    <citation type="submission" date="2024-01" db="EMBL/GenBank/DDBJ databases">
        <title>A draft genome for a cacao thread blight-causing isolate of Paramarasmius palmivorus.</title>
        <authorList>
            <person name="Baruah I.K."/>
            <person name="Bukari Y."/>
            <person name="Amoako-Attah I."/>
            <person name="Meinhardt L.W."/>
            <person name="Bailey B.A."/>
            <person name="Cohen S.P."/>
        </authorList>
    </citation>
    <scope>NUCLEOTIDE SEQUENCE [LARGE SCALE GENOMIC DNA]</scope>
    <source>
        <strain evidence="2 3">GH-12</strain>
    </source>
</reference>
<feature type="region of interest" description="Disordered" evidence="1">
    <location>
        <begin position="198"/>
        <end position="434"/>
    </location>
</feature>
<evidence type="ECO:0000313" key="2">
    <source>
        <dbReference type="EMBL" id="KAK7049621.1"/>
    </source>
</evidence>
<feature type="compositionally biased region" description="Low complexity" evidence="1">
    <location>
        <begin position="307"/>
        <end position="344"/>
    </location>
</feature>
<feature type="region of interest" description="Disordered" evidence="1">
    <location>
        <begin position="61"/>
        <end position="182"/>
    </location>
</feature>
<proteinExistence type="predicted"/>
<comment type="caution">
    <text evidence="2">The sequence shown here is derived from an EMBL/GenBank/DDBJ whole genome shotgun (WGS) entry which is preliminary data.</text>
</comment>
<protein>
    <submittedName>
        <fullName evidence="2">Uncharacterized protein</fullName>
    </submittedName>
</protein>
<name>A0AAW0DAR9_9AGAR</name>